<keyword evidence="3" id="KW-1185">Reference proteome</keyword>
<evidence type="ECO:0000256" key="1">
    <source>
        <dbReference type="SAM" id="MobiDB-lite"/>
    </source>
</evidence>
<gene>
    <name evidence="2" type="ORF">CLUP02_00773</name>
</gene>
<dbReference type="Proteomes" id="UP000830671">
    <property type="component" value="Chromosome 1"/>
</dbReference>
<dbReference type="GeneID" id="73334830"/>
<feature type="region of interest" description="Disordered" evidence="1">
    <location>
        <begin position="63"/>
        <end position="114"/>
    </location>
</feature>
<name>A0A9Q8SC07_9PEZI</name>
<proteinExistence type="predicted"/>
<protein>
    <submittedName>
        <fullName evidence="2">Uncharacterized protein</fullName>
    </submittedName>
</protein>
<dbReference type="KEGG" id="clup:CLUP02_00773"/>
<evidence type="ECO:0000313" key="2">
    <source>
        <dbReference type="EMBL" id="UQC74126.1"/>
    </source>
</evidence>
<dbReference type="EMBL" id="CP019471">
    <property type="protein sequence ID" value="UQC74126.1"/>
    <property type="molecule type" value="Genomic_DNA"/>
</dbReference>
<dbReference type="RefSeq" id="XP_049135777.1">
    <property type="nucleotide sequence ID" value="XM_049279820.1"/>
</dbReference>
<organism evidence="2 3">
    <name type="scientific">Colletotrichum lupini</name>
    <dbReference type="NCBI Taxonomy" id="145971"/>
    <lineage>
        <taxon>Eukaryota</taxon>
        <taxon>Fungi</taxon>
        <taxon>Dikarya</taxon>
        <taxon>Ascomycota</taxon>
        <taxon>Pezizomycotina</taxon>
        <taxon>Sordariomycetes</taxon>
        <taxon>Hypocreomycetidae</taxon>
        <taxon>Glomerellales</taxon>
        <taxon>Glomerellaceae</taxon>
        <taxon>Colletotrichum</taxon>
        <taxon>Colletotrichum acutatum species complex</taxon>
    </lineage>
</organism>
<evidence type="ECO:0000313" key="3">
    <source>
        <dbReference type="Proteomes" id="UP000830671"/>
    </source>
</evidence>
<sequence>MIEAKPEQGKPATPRGVSRHTFRITLLPSRLLAYTTFPYIAEYAKLCSRRVLSRITYGGTTHGIAIDPKHDGSTAISGSLTEPDDNGLEIPEPAGKLPLSEEEPNPLCQSNQPTKADEGMIGLLSAQVYGWKLATA</sequence>
<reference evidence="2" key="1">
    <citation type="journal article" date="2021" name="Mol. Plant Microbe Interact.">
        <title>Complete Genome Sequence of the Plant-Pathogenic Fungus Colletotrichum lupini.</title>
        <authorList>
            <person name="Baroncelli R."/>
            <person name="Pensec F."/>
            <person name="Da Lio D."/>
            <person name="Boufleur T."/>
            <person name="Vicente I."/>
            <person name="Sarrocco S."/>
            <person name="Picot A."/>
            <person name="Baraldi E."/>
            <person name="Sukno S."/>
            <person name="Thon M."/>
            <person name="Le Floch G."/>
        </authorList>
    </citation>
    <scope>NUCLEOTIDE SEQUENCE</scope>
    <source>
        <strain evidence="2">IMI 504893</strain>
    </source>
</reference>
<accession>A0A9Q8SC07</accession>
<dbReference type="AlphaFoldDB" id="A0A9Q8SC07"/>